<protein>
    <submittedName>
        <fullName evidence="3">Barstar (Barnase inhibitor)</fullName>
    </submittedName>
</protein>
<dbReference type="Gene3D" id="3.30.370.10">
    <property type="entry name" value="Barstar-like"/>
    <property type="match status" value="1"/>
</dbReference>
<gene>
    <name evidence="3" type="ordered locus">Plabr_0719</name>
</gene>
<dbReference type="OrthoDB" id="72213at2"/>
<keyword evidence="4" id="KW-1185">Reference proteome</keyword>
<evidence type="ECO:0000256" key="1">
    <source>
        <dbReference type="ARBA" id="ARBA00006845"/>
    </source>
</evidence>
<dbReference type="KEGG" id="pbs:Plabr_0719"/>
<evidence type="ECO:0000259" key="2">
    <source>
        <dbReference type="Pfam" id="PF01337"/>
    </source>
</evidence>
<evidence type="ECO:0000313" key="4">
    <source>
        <dbReference type="Proteomes" id="UP000006860"/>
    </source>
</evidence>
<dbReference type="Proteomes" id="UP000006860">
    <property type="component" value="Chromosome"/>
</dbReference>
<feature type="domain" description="Barstar (barnase inhibitor)" evidence="2">
    <location>
        <begin position="5"/>
        <end position="72"/>
    </location>
</feature>
<dbReference type="STRING" id="756272.Plabr_0719"/>
<organism evidence="3 4">
    <name type="scientific">Rubinisphaera brasiliensis (strain ATCC 49424 / DSM 5305 / JCM 21570 / IAM 15109 / NBRC 103401 / IFAM 1448)</name>
    <name type="common">Planctomyces brasiliensis</name>
    <dbReference type="NCBI Taxonomy" id="756272"/>
    <lineage>
        <taxon>Bacteria</taxon>
        <taxon>Pseudomonadati</taxon>
        <taxon>Planctomycetota</taxon>
        <taxon>Planctomycetia</taxon>
        <taxon>Planctomycetales</taxon>
        <taxon>Planctomycetaceae</taxon>
        <taxon>Rubinisphaera</taxon>
    </lineage>
</organism>
<sequence length="135" mass="14979">MQKPVIEINGLSFDSLDGFYDVFGRAVLGSTEYGGNLDAFNDVLRGGFGSPDGGFVLRWTNADISRERLGHDETARFLERKLRTCHPTNVEHVRNDLMRARNGEGETLFDIICAILRDHGPDGEEPEDGVVLELA</sequence>
<reference evidence="4" key="1">
    <citation type="submission" date="2011-02" db="EMBL/GenBank/DDBJ databases">
        <title>The complete genome of Planctomyces brasiliensis DSM 5305.</title>
        <authorList>
            <person name="Lucas S."/>
            <person name="Copeland A."/>
            <person name="Lapidus A."/>
            <person name="Bruce D."/>
            <person name="Goodwin L."/>
            <person name="Pitluck S."/>
            <person name="Kyrpides N."/>
            <person name="Mavromatis K."/>
            <person name="Pagani I."/>
            <person name="Ivanova N."/>
            <person name="Ovchinnikova G."/>
            <person name="Lu M."/>
            <person name="Detter J.C."/>
            <person name="Han C."/>
            <person name="Land M."/>
            <person name="Hauser L."/>
            <person name="Markowitz V."/>
            <person name="Cheng J.-F."/>
            <person name="Hugenholtz P."/>
            <person name="Woyke T."/>
            <person name="Wu D."/>
            <person name="Tindall B."/>
            <person name="Pomrenke H.G."/>
            <person name="Brambilla E."/>
            <person name="Klenk H.-P."/>
            <person name="Eisen J.A."/>
        </authorList>
    </citation>
    <scope>NUCLEOTIDE SEQUENCE [LARGE SCALE GENOMIC DNA]</scope>
    <source>
        <strain evidence="4">ATCC 49424 / DSM 5305 / JCM 21570 / NBRC 103401 / IFAM 1448</strain>
    </source>
</reference>
<comment type="similarity">
    <text evidence="1">Belongs to the barstar family.</text>
</comment>
<dbReference type="HOGENOM" id="CLU_147386_0_0_0"/>
<name>F0SGR1_RUBBR</name>
<dbReference type="AlphaFoldDB" id="F0SGR1"/>
<dbReference type="eggNOG" id="COG2732">
    <property type="taxonomic scope" value="Bacteria"/>
</dbReference>
<accession>F0SGR1</accession>
<dbReference type="EMBL" id="CP002546">
    <property type="protein sequence ID" value="ADY58346.1"/>
    <property type="molecule type" value="Genomic_DNA"/>
</dbReference>
<dbReference type="SUPFAM" id="SSF52038">
    <property type="entry name" value="Barstar-related"/>
    <property type="match status" value="1"/>
</dbReference>
<dbReference type="InterPro" id="IPR000468">
    <property type="entry name" value="Barstar"/>
</dbReference>
<proteinExistence type="inferred from homology"/>
<dbReference type="Pfam" id="PF01337">
    <property type="entry name" value="Barstar"/>
    <property type="match status" value="1"/>
</dbReference>
<evidence type="ECO:0000313" key="3">
    <source>
        <dbReference type="EMBL" id="ADY58346.1"/>
    </source>
</evidence>
<dbReference type="InterPro" id="IPR035905">
    <property type="entry name" value="Barstar-like_sf"/>
</dbReference>